<feature type="domain" description="GtrA/DPMS transmembrane" evidence="8">
    <location>
        <begin position="21"/>
        <end position="169"/>
    </location>
</feature>
<evidence type="ECO:0000313" key="10">
    <source>
        <dbReference type="Proteomes" id="UP000569914"/>
    </source>
</evidence>
<evidence type="ECO:0000256" key="6">
    <source>
        <dbReference type="SAM" id="MobiDB-lite"/>
    </source>
</evidence>
<dbReference type="PANTHER" id="PTHR38459:SF1">
    <property type="entry name" value="PROPHAGE BACTOPRENOL-LINKED GLUCOSE TRANSLOCASE HOMOLOG"/>
    <property type="match status" value="1"/>
</dbReference>
<reference evidence="9 10" key="1">
    <citation type="submission" date="2020-07" db="EMBL/GenBank/DDBJ databases">
        <title>Sequencing the genomes of 1000 actinobacteria strains.</title>
        <authorList>
            <person name="Klenk H.-P."/>
        </authorList>
    </citation>
    <scope>NUCLEOTIDE SEQUENCE [LARGE SCALE GENOMIC DNA]</scope>
    <source>
        <strain evidence="9 10">DSM 22083</strain>
    </source>
</reference>
<gene>
    <name evidence="9" type="ORF">BKA15_005740</name>
</gene>
<evidence type="ECO:0000256" key="3">
    <source>
        <dbReference type="ARBA" id="ARBA00022692"/>
    </source>
</evidence>
<dbReference type="GO" id="GO:0005886">
    <property type="term" value="C:plasma membrane"/>
    <property type="evidence" value="ECO:0007669"/>
    <property type="project" value="TreeGrafter"/>
</dbReference>
<dbReference type="AlphaFoldDB" id="A0A7Y9ICI3"/>
<organism evidence="9 10">
    <name type="scientific">Microlunatus parietis</name>
    <dbReference type="NCBI Taxonomy" id="682979"/>
    <lineage>
        <taxon>Bacteria</taxon>
        <taxon>Bacillati</taxon>
        <taxon>Actinomycetota</taxon>
        <taxon>Actinomycetes</taxon>
        <taxon>Propionibacteriales</taxon>
        <taxon>Propionibacteriaceae</taxon>
        <taxon>Microlunatus</taxon>
    </lineage>
</organism>
<comment type="caution">
    <text evidence="9">The sequence shown here is derived from an EMBL/GenBank/DDBJ whole genome shotgun (WGS) entry which is preliminary data.</text>
</comment>
<feature type="region of interest" description="Disordered" evidence="6">
    <location>
        <begin position="191"/>
        <end position="215"/>
    </location>
</feature>
<dbReference type="RefSeq" id="WP_179756696.1">
    <property type="nucleotide sequence ID" value="NZ_JACCBU010000001.1"/>
</dbReference>
<name>A0A7Y9ICI3_9ACTN</name>
<feature type="compositionally biased region" description="Basic and acidic residues" evidence="6">
    <location>
        <begin position="193"/>
        <end position="215"/>
    </location>
</feature>
<dbReference type="Proteomes" id="UP000569914">
    <property type="component" value="Unassembled WGS sequence"/>
</dbReference>
<dbReference type="InterPro" id="IPR051401">
    <property type="entry name" value="GtrA_CellWall_Glycosyl"/>
</dbReference>
<evidence type="ECO:0000256" key="7">
    <source>
        <dbReference type="SAM" id="Phobius"/>
    </source>
</evidence>
<feature type="transmembrane region" description="Helical" evidence="7">
    <location>
        <begin position="145"/>
        <end position="164"/>
    </location>
</feature>
<feature type="transmembrane region" description="Helical" evidence="7">
    <location>
        <begin position="63"/>
        <end position="82"/>
    </location>
</feature>
<protein>
    <submittedName>
        <fullName evidence="9">Putative flippase GtrA</fullName>
    </submittedName>
</protein>
<dbReference type="InterPro" id="IPR007267">
    <property type="entry name" value="GtrA_DPMS_TM"/>
</dbReference>
<proteinExistence type="inferred from homology"/>
<dbReference type="EMBL" id="JACCBU010000001">
    <property type="protein sequence ID" value="NYE74411.1"/>
    <property type="molecule type" value="Genomic_DNA"/>
</dbReference>
<evidence type="ECO:0000256" key="5">
    <source>
        <dbReference type="ARBA" id="ARBA00023136"/>
    </source>
</evidence>
<comment type="subcellular location">
    <subcellularLocation>
        <location evidence="1">Membrane</location>
        <topology evidence="1">Multi-pass membrane protein</topology>
    </subcellularLocation>
</comment>
<keyword evidence="5 7" id="KW-0472">Membrane</keyword>
<accession>A0A7Y9ICI3</accession>
<dbReference type="PANTHER" id="PTHR38459">
    <property type="entry name" value="PROPHAGE BACTOPRENOL-LINKED GLUCOSE TRANSLOCASE HOMOLOG"/>
    <property type="match status" value="1"/>
</dbReference>
<dbReference type="GO" id="GO:0000271">
    <property type="term" value="P:polysaccharide biosynthetic process"/>
    <property type="evidence" value="ECO:0007669"/>
    <property type="project" value="InterPro"/>
</dbReference>
<feature type="transmembrane region" description="Helical" evidence="7">
    <location>
        <begin position="103"/>
        <end position="125"/>
    </location>
</feature>
<keyword evidence="4 7" id="KW-1133">Transmembrane helix</keyword>
<sequence length="215" mass="24417">MERLRHFLFVRHRHNWLLLIRFGLVGASGVLVNLISVVLLKRAGPHFDAVAIDLPLTDFNVRWYHVYSMIAFLIANLWNFQLNRLWTFRSAKHSGWWREFGPFLAVGLVAQLIGLGILTLLMHPGSMFSLPSDLLDNSTGFRTKYYWAQLITIGFTVPISFVLNKLWTFSAVRRGSHVSFEAEVAAEVAEEAGAARDQERIEPEPAGGARERVRG</sequence>
<keyword evidence="3 7" id="KW-0812">Transmembrane</keyword>
<dbReference type="Pfam" id="PF04138">
    <property type="entry name" value="GtrA_DPMS_TM"/>
    <property type="match status" value="1"/>
</dbReference>
<keyword evidence="10" id="KW-1185">Reference proteome</keyword>
<evidence type="ECO:0000313" key="9">
    <source>
        <dbReference type="EMBL" id="NYE74411.1"/>
    </source>
</evidence>
<evidence type="ECO:0000256" key="1">
    <source>
        <dbReference type="ARBA" id="ARBA00004141"/>
    </source>
</evidence>
<evidence type="ECO:0000259" key="8">
    <source>
        <dbReference type="Pfam" id="PF04138"/>
    </source>
</evidence>
<evidence type="ECO:0000256" key="2">
    <source>
        <dbReference type="ARBA" id="ARBA00009399"/>
    </source>
</evidence>
<feature type="transmembrane region" description="Helical" evidence="7">
    <location>
        <begin position="16"/>
        <end position="40"/>
    </location>
</feature>
<comment type="similarity">
    <text evidence="2">Belongs to the GtrA family.</text>
</comment>
<evidence type="ECO:0000256" key="4">
    <source>
        <dbReference type="ARBA" id="ARBA00022989"/>
    </source>
</evidence>